<dbReference type="InterPro" id="IPR008181">
    <property type="entry name" value="dUTPase"/>
</dbReference>
<dbReference type="Gene3D" id="2.70.40.10">
    <property type="match status" value="1"/>
</dbReference>
<keyword evidence="5" id="KW-0460">Magnesium</keyword>
<sequence length="153" mass="15964">MMDTVRVGFASLPHGDGLPLPQRQTEGSAGYDLVAALPSEDSIELQPGARALIPCGFAMALPPGYEGQVRPRSGLAVKHGITVLNAPGTIDADYRGEVKVPLINLGAEPFTVRRGDRIAQLVVAPVSVMEIVVEEALDETERGSSGFGSTGIG</sequence>
<comment type="catalytic activity">
    <reaction evidence="4 5">
        <text>dUTP + H2O = dUMP + diphosphate + H(+)</text>
        <dbReference type="Rhea" id="RHEA:10248"/>
        <dbReference type="ChEBI" id="CHEBI:15377"/>
        <dbReference type="ChEBI" id="CHEBI:15378"/>
        <dbReference type="ChEBI" id="CHEBI:33019"/>
        <dbReference type="ChEBI" id="CHEBI:61555"/>
        <dbReference type="ChEBI" id="CHEBI:246422"/>
        <dbReference type="EC" id="3.6.1.23"/>
    </reaction>
</comment>
<protein>
    <recommendedName>
        <fullName evidence="5">Deoxyuridine 5'-triphosphate nucleotidohydrolase</fullName>
        <shortName evidence="5">dUTPase</shortName>
        <ecNumber evidence="5">3.6.1.23</ecNumber>
    </recommendedName>
    <alternativeName>
        <fullName evidence="5">dUTP pyrophosphatase</fullName>
    </alternativeName>
</protein>
<feature type="binding site" evidence="5">
    <location>
        <begin position="89"/>
        <end position="91"/>
    </location>
    <ligand>
        <name>substrate</name>
    </ligand>
</feature>
<comment type="caution">
    <text evidence="7">The sequence shown here is derived from an EMBL/GenBank/DDBJ whole genome shotgun (WGS) entry which is preliminary data.</text>
</comment>
<name>A0ABW5QL41_9HYPH</name>
<dbReference type="RefSeq" id="WP_386835619.1">
    <property type="nucleotide sequence ID" value="NZ_JBHUNP010000001.1"/>
</dbReference>
<dbReference type="Proteomes" id="UP001597521">
    <property type="component" value="Unassembled WGS sequence"/>
</dbReference>
<dbReference type="EC" id="3.6.1.23" evidence="5"/>
<evidence type="ECO:0000256" key="5">
    <source>
        <dbReference type="HAMAP-Rule" id="MF_00116"/>
    </source>
</evidence>
<reference evidence="8" key="1">
    <citation type="journal article" date="2019" name="Int. J. Syst. Evol. Microbiol.">
        <title>The Global Catalogue of Microorganisms (GCM) 10K type strain sequencing project: providing services to taxonomists for standard genome sequencing and annotation.</title>
        <authorList>
            <consortium name="The Broad Institute Genomics Platform"/>
            <consortium name="The Broad Institute Genome Sequencing Center for Infectious Disease"/>
            <person name="Wu L."/>
            <person name="Ma J."/>
        </authorList>
    </citation>
    <scope>NUCLEOTIDE SEQUENCE [LARGE SCALE GENOMIC DNA]</scope>
    <source>
        <strain evidence="8">CCM 7427</strain>
    </source>
</reference>
<dbReference type="SUPFAM" id="SSF51283">
    <property type="entry name" value="dUTPase-like"/>
    <property type="match status" value="1"/>
</dbReference>
<evidence type="ECO:0000259" key="6">
    <source>
        <dbReference type="Pfam" id="PF00692"/>
    </source>
</evidence>
<comment type="caution">
    <text evidence="5">Lacks conserved residue(s) required for the propagation of feature annotation.</text>
</comment>
<keyword evidence="3 5" id="KW-0546">Nucleotide metabolism</keyword>
<dbReference type="InterPro" id="IPR036157">
    <property type="entry name" value="dUTPase-like_sf"/>
</dbReference>
<dbReference type="PANTHER" id="PTHR11241">
    <property type="entry name" value="DEOXYURIDINE 5'-TRIPHOSPHATE NUCLEOTIDOHYDROLASE"/>
    <property type="match status" value="1"/>
</dbReference>
<feature type="binding site" evidence="5">
    <location>
        <begin position="72"/>
        <end position="74"/>
    </location>
    <ligand>
        <name>substrate</name>
    </ligand>
</feature>
<feature type="binding site" evidence="5">
    <location>
        <position position="85"/>
    </location>
    <ligand>
        <name>substrate</name>
    </ligand>
</feature>
<dbReference type="PANTHER" id="PTHR11241:SF0">
    <property type="entry name" value="DEOXYURIDINE 5'-TRIPHOSPHATE NUCLEOTIDOHYDROLASE"/>
    <property type="match status" value="1"/>
</dbReference>
<comment type="similarity">
    <text evidence="1 5">Belongs to the dUTPase family.</text>
</comment>
<evidence type="ECO:0000256" key="2">
    <source>
        <dbReference type="ARBA" id="ARBA00022801"/>
    </source>
</evidence>
<keyword evidence="5" id="KW-0479">Metal-binding</keyword>
<comment type="pathway">
    <text evidence="5">Pyrimidine metabolism; dUMP biosynthesis; dUMP from dCTP (dUTP route): step 2/2.</text>
</comment>
<evidence type="ECO:0000256" key="3">
    <source>
        <dbReference type="ARBA" id="ARBA00023080"/>
    </source>
</evidence>
<organism evidence="7 8">
    <name type="scientific">Devosia albogilva</name>
    <dbReference type="NCBI Taxonomy" id="429726"/>
    <lineage>
        <taxon>Bacteria</taxon>
        <taxon>Pseudomonadati</taxon>
        <taxon>Pseudomonadota</taxon>
        <taxon>Alphaproteobacteria</taxon>
        <taxon>Hyphomicrobiales</taxon>
        <taxon>Devosiaceae</taxon>
        <taxon>Devosia</taxon>
    </lineage>
</organism>
<accession>A0ABW5QL41</accession>
<evidence type="ECO:0000256" key="4">
    <source>
        <dbReference type="ARBA" id="ARBA00047686"/>
    </source>
</evidence>
<dbReference type="CDD" id="cd07557">
    <property type="entry name" value="trimeric_dUTPase"/>
    <property type="match status" value="1"/>
</dbReference>
<comment type="cofactor">
    <cofactor evidence="5">
        <name>Mg(2+)</name>
        <dbReference type="ChEBI" id="CHEBI:18420"/>
    </cofactor>
</comment>
<dbReference type="NCBIfam" id="NF001862">
    <property type="entry name" value="PRK00601.1"/>
    <property type="match status" value="1"/>
</dbReference>
<comment type="function">
    <text evidence="5">This enzyme is involved in nucleotide metabolism: it produces dUMP, the immediate precursor of thymidine nucleotides and it decreases the intracellular concentration of dUTP so that uracil cannot be incorporated into DNA.</text>
</comment>
<evidence type="ECO:0000313" key="8">
    <source>
        <dbReference type="Proteomes" id="UP001597521"/>
    </source>
</evidence>
<proteinExistence type="inferred from homology"/>
<dbReference type="InterPro" id="IPR033704">
    <property type="entry name" value="dUTPase_trimeric"/>
</dbReference>
<evidence type="ECO:0000313" key="7">
    <source>
        <dbReference type="EMBL" id="MFD2648181.1"/>
    </source>
</evidence>
<dbReference type="EMBL" id="JBHUNP010000001">
    <property type="protein sequence ID" value="MFD2648181.1"/>
    <property type="molecule type" value="Genomic_DNA"/>
</dbReference>
<gene>
    <name evidence="5 7" type="primary">dut</name>
    <name evidence="7" type="ORF">ACFSX5_10300</name>
</gene>
<dbReference type="HAMAP" id="MF_00116">
    <property type="entry name" value="dUTPase_bact"/>
    <property type="match status" value="1"/>
</dbReference>
<keyword evidence="2 5" id="KW-0378">Hydrolase</keyword>
<keyword evidence="8" id="KW-1185">Reference proteome</keyword>
<dbReference type="NCBIfam" id="TIGR00576">
    <property type="entry name" value="dut"/>
    <property type="match status" value="1"/>
</dbReference>
<feature type="domain" description="dUTPase-like" evidence="6">
    <location>
        <begin position="19"/>
        <end position="151"/>
    </location>
</feature>
<dbReference type="InterPro" id="IPR029054">
    <property type="entry name" value="dUTPase-like"/>
</dbReference>
<dbReference type="GO" id="GO:0004170">
    <property type="term" value="F:dUTP diphosphatase activity"/>
    <property type="evidence" value="ECO:0007669"/>
    <property type="project" value="UniProtKB-EC"/>
</dbReference>
<evidence type="ECO:0000256" key="1">
    <source>
        <dbReference type="ARBA" id="ARBA00006581"/>
    </source>
</evidence>
<dbReference type="Pfam" id="PF00692">
    <property type="entry name" value="dUTPase"/>
    <property type="match status" value="1"/>
</dbReference>